<dbReference type="Gene3D" id="1.10.287.770">
    <property type="entry name" value="YojJ-like"/>
    <property type="match status" value="1"/>
</dbReference>
<dbReference type="InterPro" id="IPR001873">
    <property type="entry name" value="ENaC"/>
</dbReference>
<keyword evidence="10 12" id="KW-0739">Sodium transport</keyword>
<evidence type="ECO:0000256" key="3">
    <source>
        <dbReference type="ARBA" id="ARBA00022448"/>
    </source>
</evidence>
<gene>
    <name evidence="15" type="primary">LOC113515443</name>
</gene>
<protein>
    <submittedName>
        <fullName evidence="15">Pickpocket protein 28-like isoform X1</fullName>
    </submittedName>
</protein>
<dbReference type="Pfam" id="PF00858">
    <property type="entry name" value="ASC"/>
    <property type="match status" value="1"/>
</dbReference>
<keyword evidence="11 12" id="KW-0407">Ion channel</keyword>
<dbReference type="InParanoid" id="A0A6J1WKW1"/>
<evidence type="ECO:0000313" key="15">
    <source>
        <dbReference type="RefSeq" id="XP_026755449.2"/>
    </source>
</evidence>
<dbReference type="PANTHER" id="PTHR11690">
    <property type="entry name" value="AMILORIDE-SENSITIVE SODIUM CHANNEL-RELATED"/>
    <property type="match status" value="1"/>
</dbReference>
<reference evidence="15" key="1">
    <citation type="submission" date="2025-08" db="UniProtKB">
        <authorList>
            <consortium name="RefSeq"/>
        </authorList>
    </citation>
    <scope>IDENTIFICATION</scope>
    <source>
        <tissue evidence="15">Whole larvae</tissue>
    </source>
</reference>
<keyword evidence="4 12" id="KW-0894">Sodium channel</keyword>
<dbReference type="AlphaFoldDB" id="A0A6J1WKW1"/>
<comment type="similarity">
    <text evidence="2 12">Belongs to the amiloride-sensitive sodium channel (TC 1.A.6) family.</text>
</comment>
<keyword evidence="6 13" id="KW-1133">Transmembrane helix</keyword>
<keyword evidence="8 12" id="KW-0406">Ion transport</keyword>
<evidence type="ECO:0000256" key="2">
    <source>
        <dbReference type="ARBA" id="ARBA00007193"/>
    </source>
</evidence>
<accession>A0A6J1WKW1</accession>
<dbReference type="GeneID" id="113515443"/>
<feature type="transmembrane region" description="Helical" evidence="13">
    <location>
        <begin position="514"/>
        <end position="537"/>
    </location>
</feature>
<keyword evidence="5 12" id="KW-0812">Transmembrane</keyword>
<evidence type="ECO:0000256" key="7">
    <source>
        <dbReference type="ARBA" id="ARBA00023053"/>
    </source>
</evidence>
<dbReference type="Gene3D" id="1.10.287.820">
    <property type="entry name" value="Acid-sensing ion channel domain"/>
    <property type="match status" value="1"/>
</dbReference>
<evidence type="ECO:0000256" key="8">
    <source>
        <dbReference type="ARBA" id="ARBA00023065"/>
    </source>
</evidence>
<evidence type="ECO:0000256" key="4">
    <source>
        <dbReference type="ARBA" id="ARBA00022461"/>
    </source>
</evidence>
<evidence type="ECO:0000256" key="13">
    <source>
        <dbReference type="SAM" id="Phobius"/>
    </source>
</evidence>
<evidence type="ECO:0000256" key="5">
    <source>
        <dbReference type="ARBA" id="ARBA00022692"/>
    </source>
</evidence>
<evidence type="ECO:0000256" key="1">
    <source>
        <dbReference type="ARBA" id="ARBA00004141"/>
    </source>
</evidence>
<organism evidence="14 15">
    <name type="scientific">Galleria mellonella</name>
    <name type="common">Greater wax moth</name>
    <dbReference type="NCBI Taxonomy" id="7137"/>
    <lineage>
        <taxon>Eukaryota</taxon>
        <taxon>Metazoa</taxon>
        <taxon>Ecdysozoa</taxon>
        <taxon>Arthropoda</taxon>
        <taxon>Hexapoda</taxon>
        <taxon>Insecta</taxon>
        <taxon>Pterygota</taxon>
        <taxon>Neoptera</taxon>
        <taxon>Endopterygota</taxon>
        <taxon>Lepidoptera</taxon>
        <taxon>Glossata</taxon>
        <taxon>Ditrysia</taxon>
        <taxon>Pyraloidea</taxon>
        <taxon>Pyralidae</taxon>
        <taxon>Galleriinae</taxon>
        <taxon>Galleria</taxon>
    </lineage>
</organism>
<feature type="transmembrane region" description="Helical" evidence="13">
    <location>
        <begin position="71"/>
        <end position="92"/>
    </location>
</feature>
<evidence type="ECO:0000256" key="9">
    <source>
        <dbReference type="ARBA" id="ARBA00023136"/>
    </source>
</evidence>
<dbReference type="GO" id="GO:0005886">
    <property type="term" value="C:plasma membrane"/>
    <property type="evidence" value="ECO:0007669"/>
    <property type="project" value="TreeGrafter"/>
</dbReference>
<dbReference type="Proteomes" id="UP001652740">
    <property type="component" value="Unplaced"/>
</dbReference>
<dbReference type="RefSeq" id="XP_026755449.2">
    <property type="nucleotide sequence ID" value="XM_026899648.3"/>
</dbReference>
<dbReference type="PRINTS" id="PR01078">
    <property type="entry name" value="AMINACHANNEL"/>
</dbReference>
<evidence type="ECO:0000256" key="11">
    <source>
        <dbReference type="ARBA" id="ARBA00023303"/>
    </source>
</evidence>
<keyword evidence="3 12" id="KW-0813">Transport</keyword>
<name>A0A6J1WKW1_GALME</name>
<keyword evidence="9 13" id="KW-0472">Membrane</keyword>
<evidence type="ECO:0000256" key="6">
    <source>
        <dbReference type="ARBA" id="ARBA00022989"/>
    </source>
</evidence>
<evidence type="ECO:0000256" key="12">
    <source>
        <dbReference type="RuleBase" id="RU000679"/>
    </source>
</evidence>
<comment type="subcellular location">
    <subcellularLocation>
        <location evidence="1">Membrane</location>
        <topology evidence="1">Multi-pass membrane protein</topology>
    </subcellularLocation>
</comment>
<sequence length="567" mass="65962">MSQNAPEALEPVEYHRKIWYLILEYMENSTIHGLKYIFPSVQEQREKDRERRKSLQQKDCILNDCFSFKRLFWVIIFLLSATLCIMLINKVWTKYQNSPVIVSFSEKYVPVEKVPFPSITLCPNVKINPKYNFTEEYIKYFQNATFRNDYKNHNETIKRAMEAVQDISLICPTRTIQGIFNTLNYTIGRDFTDGTIIENMEKVHTDMHEKLRWLDKLSLRLNYATILTEEGHCINKNVLAATEIFREENLRPNYPLSNAAQRSKGWDLVKGYTNGSANVYPLRTTGEASRIVLFLKLPKTDKYDFCNAGLTGFNIYLQHPADHPQALRHFYVASPGKTTSLALKFQSISASSDLHKFGVDVRKCYLPGERYLKYFKIYTPNNCRLECLSNYTYETCGCVSFYMPHGENQSICTTEKKECTIKARAIYRAEIFEAYSNDLPDKCSCLLTCEEILYDAEVYESPFDIEKLASHLRATGFQNKMDLEEYDYFRLDIYFKESSFLSIQRSELYTISELFGNIGGLLGLCLGVSFFSILEILHYVIIGFKVTKDEVEVTIDEKYKSHDIEIK</sequence>
<proteinExistence type="inferred from homology"/>
<keyword evidence="7" id="KW-0915">Sodium</keyword>
<keyword evidence="14" id="KW-1185">Reference proteome</keyword>
<evidence type="ECO:0000256" key="10">
    <source>
        <dbReference type="ARBA" id="ARBA00023201"/>
    </source>
</evidence>
<evidence type="ECO:0000313" key="14">
    <source>
        <dbReference type="Proteomes" id="UP001652740"/>
    </source>
</evidence>
<dbReference type="GO" id="GO:0015280">
    <property type="term" value="F:ligand-gated sodium channel activity"/>
    <property type="evidence" value="ECO:0007669"/>
    <property type="project" value="TreeGrafter"/>
</dbReference>
<dbReference type="PANTHER" id="PTHR11690:SF288">
    <property type="entry name" value="AMILORIDE-SENSITIVE NA+ CHANNEL-RELATED"/>
    <property type="match status" value="1"/>
</dbReference>
<dbReference type="KEGG" id="gmw:113515443"/>